<protein>
    <recommendedName>
        <fullName evidence="4">Periplasmic binding protein domain-containing protein</fullName>
    </recommendedName>
</protein>
<evidence type="ECO:0000256" key="2">
    <source>
        <dbReference type="ARBA" id="ARBA00007639"/>
    </source>
</evidence>
<dbReference type="PANTHER" id="PTHR46847:SF1">
    <property type="entry name" value="D-ALLOSE-BINDING PERIPLASMIC PROTEIN-RELATED"/>
    <property type="match status" value="1"/>
</dbReference>
<dbReference type="CDD" id="cd20006">
    <property type="entry name" value="PBP1_ABC_sugar_binding-like"/>
    <property type="match status" value="1"/>
</dbReference>
<organism evidence="5 6">
    <name type="scientific">Lacrimispora celerecrescens</name>
    <dbReference type="NCBI Taxonomy" id="29354"/>
    <lineage>
        <taxon>Bacteria</taxon>
        <taxon>Bacillati</taxon>
        <taxon>Bacillota</taxon>
        <taxon>Clostridia</taxon>
        <taxon>Lachnospirales</taxon>
        <taxon>Lachnospiraceae</taxon>
        <taxon>Lacrimispora</taxon>
    </lineage>
</organism>
<dbReference type="SUPFAM" id="SSF53822">
    <property type="entry name" value="Periplasmic binding protein-like I"/>
    <property type="match status" value="1"/>
</dbReference>
<keyword evidence="3" id="KW-0732">Signal</keyword>
<evidence type="ECO:0000259" key="4">
    <source>
        <dbReference type="Pfam" id="PF13407"/>
    </source>
</evidence>
<evidence type="ECO:0000256" key="3">
    <source>
        <dbReference type="ARBA" id="ARBA00022729"/>
    </source>
</evidence>
<dbReference type="PROSITE" id="PS51257">
    <property type="entry name" value="PROKAR_LIPOPROTEIN"/>
    <property type="match status" value="1"/>
</dbReference>
<feature type="domain" description="Periplasmic binding protein" evidence="4">
    <location>
        <begin position="38"/>
        <end position="295"/>
    </location>
</feature>
<evidence type="ECO:0000313" key="5">
    <source>
        <dbReference type="EMBL" id="KEZ89609.1"/>
    </source>
</evidence>
<gene>
    <name evidence="5" type="ORF">IO98_12975</name>
</gene>
<proteinExistence type="inferred from homology"/>
<dbReference type="AlphaFoldDB" id="A0A084JKX5"/>
<dbReference type="PANTHER" id="PTHR46847">
    <property type="entry name" value="D-ALLOSE-BINDING PERIPLASMIC PROTEIN-RELATED"/>
    <property type="match status" value="1"/>
</dbReference>
<comment type="similarity">
    <text evidence="2">Belongs to the bacterial solute-binding protein 2 family.</text>
</comment>
<dbReference type="InterPro" id="IPR025997">
    <property type="entry name" value="SBP_2_dom"/>
</dbReference>
<evidence type="ECO:0000256" key="1">
    <source>
        <dbReference type="ARBA" id="ARBA00004196"/>
    </source>
</evidence>
<keyword evidence="6" id="KW-1185">Reference proteome</keyword>
<accession>A0A084JKX5</accession>
<sequence length="324" mass="36819">MKKHKNGIVLVLLLLAASCFVFSLIRLGEFRENKKVKIVFIPKVMDETNDFWMSMISGAKSAAREYQADIVILAPQIENDYVRQEKYIDEAIKLNPDVIALSPIRYSEMTDSVWKIKEAGIKLVLLDSMLDEDLAECCVSTDNIEAGTQMGNKMLDYMKDDTKIAIMSFVKASSTAIEREQGVRTGLGEYENRIDTVLYSNSDYEQAYEQTKQLLKEKPEINLIAGLNLYSTVGVARAVREMDLKHKIYIVGFDNDVEGIQYLEEGIIDTLIVQKPFNMGYLGIQKAVEIAKGKKVEKIIYSETEIITVDNIYTDENQKLLFPF</sequence>
<comment type="caution">
    <text evidence="5">The sequence shown here is derived from an EMBL/GenBank/DDBJ whole genome shotgun (WGS) entry which is preliminary data.</text>
</comment>
<evidence type="ECO:0000313" key="6">
    <source>
        <dbReference type="Proteomes" id="UP000028525"/>
    </source>
</evidence>
<dbReference type="OrthoDB" id="569491at2"/>
<comment type="subcellular location">
    <subcellularLocation>
        <location evidence="1">Cell envelope</location>
    </subcellularLocation>
</comment>
<dbReference type="STRING" id="29354.IO98_12975"/>
<reference evidence="5 6" key="1">
    <citation type="submission" date="2014-07" db="EMBL/GenBank/DDBJ databases">
        <title>Draft genome of Clostridium celerecrescens 152B isolated from sediments associated with methane hydrate from Krishna Godavari basin.</title>
        <authorList>
            <person name="Honkalas V.S."/>
            <person name="Dabir A.P."/>
            <person name="Arora P."/>
            <person name="Dhakephalkar P.K."/>
        </authorList>
    </citation>
    <scope>NUCLEOTIDE SEQUENCE [LARGE SCALE GENOMIC DNA]</scope>
    <source>
        <strain evidence="5 6">152B</strain>
    </source>
</reference>
<dbReference type="Gene3D" id="3.40.50.2300">
    <property type="match status" value="2"/>
</dbReference>
<dbReference type="InterPro" id="IPR028082">
    <property type="entry name" value="Peripla_BP_I"/>
</dbReference>
<dbReference type="Proteomes" id="UP000028525">
    <property type="component" value="Unassembled WGS sequence"/>
</dbReference>
<dbReference type="EMBL" id="JPME01000015">
    <property type="protein sequence ID" value="KEZ89609.1"/>
    <property type="molecule type" value="Genomic_DNA"/>
</dbReference>
<dbReference type="GO" id="GO:0030313">
    <property type="term" value="C:cell envelope"/>
    <property type="evidence" value="ECO:0007669"/>
    <property type="project" value="UniProtKB-SubCell"/>
</dbReference>
<dbReference type="RefSeq" id="WP_038281578.1">
    <property type="nucleotide sequence ID" value="NZ_JPME01000015.1"/>
</dbReference>
<dbReference type="GO" id="GO:0030246">
    <property type="term" value="F:carbohydrate binding"/>
    <property type="evidence" value="ECO:0007669"/>
    <property type="project" value="UniProtKB-ARBA"/>
</dbReference>
<dbReference type="Pfam" id="PF13407">
    <property type="entry name" value="Peripla_BP_4"/>
    <property type="match status" value="1"/>
</dbReference>
<name>A0A084JKX5_9FIRM</name>